<dbReference type="PANTHER" id="PTHR23082">
    <property type="entry name" value="TRANSCRIPTION INITIATION FACTOR IIIC TFIIIC , POLYPEPTIDE 3-RELATED"/>
    <property type="match status" value="1"/>
</dbReference>
<accession>A0A292Q167</accession>
<dbReference type="SMART" id="SM00028">
    <property type="entry name" value="TPR"/>
    <property type="match status" value="6"/>
</dbReference>
<reference evidence="2" key="1">
    <citation type="submission" date="2015-10" db="EMBL/GenBank/DDBJ databases">
        <authorList>
            <person name="Regsiter A."/>
            <person name="william w."/>
        </authorList>
    </citation>
    <scope>NUCLEOTIDE SEQUENCE</scope>
    <source>
        <strain evidence="2">Montdore</strain>
    </source>
</reference>
<sequence length="1024" mass="117832">MERDDFEDDDFMNEEFGAEEFESVFLTLLAILHEVYHDEDSDPDYAESDEDIDPALGAFDDFTDDEGRSIRSDIDDENISLNALNNEMDTFHADLRAASGFKKSRRTGGRRQIGDEVYSFEIRGLLGQANSAYAFGKLDEAMKLVKQIIHIEPGVYSAWKILGEIFKEKGDKRKCLLAWLTAAHARPKDWELWVMCAKMSLDQYGTDNRAYKDQAVYCYNRAISAKPDNIDAIYDRALLLKELGSLNKAAEGFVTLNRFLPNDMSVLKELAGLYIEMGKVPEAVEYYRRSVDHFKAAGNPDNAFGWSELNIFVELYCLEKQWTEAIDTIGSVGRWLYGRAAETYWDKTNEDDREWDSDDRPRRCMVREFEAGRFQKESYCLPLELRVKLGLCRLRLENMEEAMHHFQHLHTEARDSPTYSDLFQEVGDALHSGGHFNEAITYYSAVVEGAVYLDRKLWFNMADCYKGLDNIEDAEDCYGTILEAYPKDDEAMMQLAGIYEVTGRKVDALDLVNQIIGMRREKEKAEKAMKAVTATAQQAEEAESLAFFPNQPIPERVKRKRTGILSEAEKMEMNAKRTEQTEIRYRKLEYLRSSMEAGDPEAVKEWLDTAGDLVDDFRNTRALYPHERRNKFKGFMTTAQRRALALGETRRIEKMQDRLKQSLTFEEEEIEEPEHLSRFRGLDFDTWLYIFMQYAICLAKYDNHQDAYDVCNAAKDANVFYHNKKRTFIIYITWLACAIHVGDSDSCSMLSRWFMTTFQFTTEAYNLFTASITASKNGLEVFHNNANQKYLLRQIKAMDQVLTGERKTGAANLTGECPSGGALGEKYVPKEADVGLIMLYAHILASGKSYLSALNYYTRAYALVPGDALITFCIGLAYLHRSMQRQSENRHVMALQGVSFIFDYYDIRCGKPGEQEEVREDVRPEKRQEAEYNVGRAFQHIGIHHSFPAFPFTNLRFRGADREWFFLGLAHLAIPYFERVLQISEENTIDGDLKWEAAYNLQMIYMTSGNAKLAAEVTERYLVI</sequence>
<dbReference type="Gene3D" id="1.25.40.10">
    <property type="entry name" value="Tetratricopeptide repeat domain"/>
    <property type="match status" value="3"/>
</dbReference>
<dbReference type="PANTHER" id="PTHR23082:SF0">
    <property type="entry name" value="GENERAL TRANSCRIPTION FACTOR 3C POLYPEPTIDE 3"/>
    <property type="match status" value="1"/>
</dbReference>
<evidence type="ECO:0000313" key="3">
    <source>
        <dbReference type="Proteomes" id="UP001412239"/>
    </source>
</evidence>
<dbReference type="InterPro" id="IPR039340">
    <property type="entry name" value="Tfc4/TFIIIC-102/Sfc4"/>
</dbReference>
<keyword evidence="1" id="KW-0802">TPR repeat</keyword>
<evidence type="ECO:0000313" key="2">
    <source>
        <dbReference type="EMBL" id="CUS13556.1"/>
    </source>
</evidence>
<dbReference type="GO" id="GO:0006383">
    <property type="term" value="P:transcription by RNA polymerase III"/>
    <property type="evidence" value="ECO:0007669"/>
    <property type="project" value="InterPro"/>
</dbReference>
<dbReference type="InterPro" id="IPR011990">
    <property type="entry name" value="TPR-like_helical_dom_sf"/>
</dbReference>
<dbReference type="Pfam" id="PF13432">
    <property type="entry name" value="TPR_16"/>
    <property type="match status" value="1"/>
</dbReference>
<name>A0A292Q167_9PEZI</name>
<protein>
    <recommendedName>
        <fullName evidence="4">TPR-like protein</fullName>
    </recommendedName>
</protein>
<dbReference type="SUPFAM" id="SSF48452">
    <property type="entry name" value="TPR-like"/>
    <property type="match status" value="2"/>
</dbReference>
<dbReference type="Proteomes" id="UP001412239">
    <property type="component" value="Unassembled WGS sequence"/>
</dbReference>
<organism evidence="2 3">
    <name type="scientific">Tuber aestivum</name>
    <name type="common">summer truffle</name>
    <dbReference type="NCBI Taxonomy" id="59557"/>
    <lineage>
        <taxon>Eukaryota</taxon>
        <taxon>Fungi</taxon>
        <taxon>Dikarya</taxon>
        <taxon>Ascomycota</taxon>
        <taxon>Pezizomycotina</taxon>
        <taxon>Pezizomycetes</taxon>
        <taxon>Pezizales</taxon>
        <taxon>Tuberaceae</taxon>
        <taxon>Tuber</taxon>
    </lineage>
</organism>
<dbReference type="GO" id="GO:0000127">
    <property type="term" value="C:transcription factor TFIIIC complex"/>
    <property type="evidence" value="ECO:0007669"/>
    <property type="project" value="TreeGrafter"/>
</dbReference>
<proteinExistence type="predicted"/>
<keyword evidence="3" id="KW-1185">Reference proteome</keyword>
<feature type="repeat" description="TPR" evidence="1">
    <location>
        <begin position="455"/>
        <end position="488"/>
    </location>
</feature>
<gene>
    <name evidence="2" type="ORF">GSTUAT00002346001</name>
</gene>
<dbReference type="AlphaFoldDB" id="A0A292Q167"/>
<evidence type="ECO:0000256" key="1">
    <source>
        <dbReference type="PROSITE-ProRule" id="PRU00339"/>
    </source>
</evidence>
<dbReference type="EMBL" id="LN890971">
    <property type="protein sequence ID" value="CUS13556.1"/>
    <property type="molecule type" value="Genomic_DNA"/>
</dbReference>
<dbReference type="PROSITE" id="PS50005">
    <property type="entry name" value="TPR"/>
    <property type="match status" value="1"/>
</dbReference>
<dbReference type="InterPro" id="IPR019734">
    <property type="entry name" value="TPR_rpt"/>
</dbReference>
<evidence type="ECO:0008006" key="4">
    <source>
        <dbReference type="Google" id="ProtNLM"/>
    </source>
</evidence>